<dbReference type="NCBIfam" id="NF001453">
    <property type="entry name" value="PRK00312.1"/>
    <property type="match status" value="1"/>
</dbReference>
<dbReference type="CDD" id="cd02440">
    <property type="entry name" value="AdoMet_MTases"/>
    <property type="match status" value="1"/>
</dbReference>
<reference evidence="8 9" key="1">
    <citation type="submission" date="2020-01" db="EMBL/GenBank/DDBJ databases">
        <title>Anaeroalcalibacter tamaniensis gen. nov., sp. nov., moderately halophilic strictly anaerobic fermenter bacterium from mud volcano of Taman peninsula.</title>
        <authorList>
            <person name="Frolova A."/>
            <person name="Merkel A.Y."/>
            <person name="Slobodkin A.I."/>
        </authorList>
    </citation>
    <scope>NUCLEOTIDE SEQUENCE [LARGE SCALE GENOMIC DNA]</scope>
    <source>
        <strain evidence="8 9">F-3ap</strain>
    </source>
</reference>
<dbReference type="EC" id="2.1.1.77" evidence="7"/>
<protein>
    <recommendedName>
        <fullName evidence="7">Protein-L-isoaspartate O-methyltransferase</fullName>
        <ecNumber evidence="7">2.1.1.77</ecNumber>
    </recommendedName>
    <alternativeName>
        <fullName evidence="7">L-isoaspartyl protein carboxyl methyltransferase</fullName>
    </alternativeName>
    <alternativeName>
        <fullName evidence="7">Protein L-isoaspartyl methyltransferase</fullName>
    </alternativeName>
    <alternativeName>
        <fullName evidence="7">Protein-beta-aspartate methyltransferase</fullName>
        <shortName evidence="7">PIMT</shortName>
    </alternativeName>
</protein>
<proteinExistence type="inferred from homology"/>
<evidence type="ECO:0000256" key="1">
    <source>
        <dbReference type="ARBA" id="ARBA00004496"/>
    </source>
</evidence>
<organism evidence="8 9">
    <name type="scientific">Anaerotalea alkaliphila</name>
    <dbReference type="NCBI Taxonomy" id="2662126"/>
    <lineage>
        <taxon>Bacteria</taxon>
        <taxon>Bacillati</taxon>
        <taxon>Bacillota</taxon>
        <taxon>Clostridia</taxon>
        <taxon>Eubacteriales</taxon>
        <taxon>Anaerotalea</taxon>
    </lineage>
</organism>
<dbReference type="GO" id="GO:0005737">
    <property type="term" value="C:cytoplasm"/>
    <property type="evidence" value="ECO:0007669"/>
    <property type="project" value="UniProtKB-SubCell"/>
</dbReference>
<dbReference type="HAMAP" id="MF_00090">
    <property type="entry name" value="PIMT"/>
    <property type="match status" value="1"/>
</dbReference>
<evidence type="ECO:0000256" key="5">
    <source>
        <dbReference type="ARBA" id="ARBA00022679"/>
    </source>
</evidence>
<evidence type="ECO:0000256" key="2">
    <source>
        <dbReference type="ARBA" id="ARBA00005369"/>
    </source>
</evidence>
<comment type="catalytic activity">
    <reaction evidence="7">
        <text>[protein]-L-isoaspartate + S-adenosyl-L-methionine = [protein]-L-isoaspartate alpha-methyl ester + S-adenosyl-L-homocysteine</text>
        <dbReference type="Rhea" id="RHEA:12705"/>
        <dbReference type="Rhea" id="RHEA-COMP:12143"/>
        <dbReference type="Rhea" id="RHEA-COMP:12144"/>
        <dbReference type="ChEBI" id="CHEBI:57856"/>
        <dbReference type="ChEBI" id="CHEBI:59789"/>
        <dbReference type="ChEBI" id="CHEBI:90596"/>
        <dbReference type="ChEBI" id="CHEBI:90598"/>
        <dbReference type="EC" id="2.1.1.77"/>
    </reaction>
</comment>
<evidence type="ECO:0000256" key="7">
    <source>
        <dbReference type="HAMAP-Rule" id="MF_00090"/>
    </source>
</evidence>
<comment type="function">
    <text evidence="7">Catalyzes the methyl esterification of L-isoaspartyl residues in peptides and proteins that result from spontaneous decomposition of normal L-aspartyl and L-asparaginyl residues. It plays a role in the repair and/or degradation of damaged proteins.</text>
</comment>
<dbReference type="InterPro" id="IPR000682">
    <property type="entry name" value="PCMT"/>
</dbReference>
<dbReference type="EMBL" id="JAAEEH010000003">
    <property type="protein sequence ID" value="NDL66481.1"/>
    <property type="molecule type" value="Genomic_DNA"/>
</dbReference>
<comment type="subcellular location">
    <subcellularLocation>
        <location evidence="1 7">Cytoplasm</location>
    </subcellularLocation>
</comment>
<comment type="caution">
    <text evidence="8">The sequence shown here is derived from an EMBL/GenBank/DDBJ whole genome shotgun (WGS) entry which is preliminary data.</text>
</comment>
<dbReference type="FunFam" id="3.40.50.150:FF:000010">
    <property type="entry name" value="Protein-L-isoaspartate O-methyltransferase"/>
    <property type="match status" value="1"/>
</dbReference>
<feature type="active site" evidence="7">
    <location>
        <position position="42"/>
    </location>
</feature>
<keyword evidence="4 7" id="KW-0489">Methyltransferase</keyword>
<evidence type="ECO:0000256" key="4">
    <source>
        <dbReference type="ARBA" id="ARBA00022603"/>
    </source>
</evidence>
<dbReference type="GO" id="GO:0030091">
    <property type="term" value="P:protein repair"/>
    <property type="evidence" value="ECO:0007669"/>
    <property type="project" value="UniProtKB-UniRule"/>
</dbReference>
<dbReference type="SUPFAM" id="SSF53335">
    <property type="entry name" value="S-adenosyl-L-methionine-dependent methyltransferases"/>
    <property type="match status" value="1"/>
</dbReference>
<dbReference type="Proteomes" id="UP000461585">
    <property type="component" value="Unassembled WGS sequence"/>
</dbReference>
<dbReference type="InterPro" id="IPR029063">
    <property type="entry name" value="SAM-dependent_MTases_sf"/>
</dbReference>
<dbReference type="PANTHER" id="PTHR11579">
    <property type="entry name" value="PROTEIN-L-ISOASPARTATE O-METHYLTRANSFERASE"/>
    <property type="match status" value="1"/>
</dbReference>
<dbReference type="NCBIfam" id="TIGR00080">
    <property type="entry name" value="pimt"/>
    <property type="match status" value="1"/>
</dbReference>
<dbReference type="PROSITE" id="PS01279">
    <property type="entry name" value="PCMT"/>
    <property type="match status" value="1"/>
</dbReference>
<dbReference type="GO" id="GO:0032259">
    <property type="term" value="P:methylation"/>
    <property type="evidence" value="ECO:0007669"/>
    <property type="project" value="UniProtKB-KW"/>
</dbReference>
<dbReference type="PANTHER" id="PTHR11579:SF0">
    <property type="entry name" value="PROTEIN-L-ISOASPARTATE(D-ASPARTATE) O-METHYLTRANSFERASE"/>
    <property type="match status" value="1"/>
</dbReference>
<keyword evidence="9" id="KW-1185">Reference proteome</keyword>
<keyword evidence="3 7" id="KW-0963">Cytoplasm</keyword>
<dbReference type="Pfam" id="PF01135">
    <property type="entry name" value="PCMT"/>
    <property type="match status" value="1"/>
</dbReference>
<gene>
    <name evidence="7" type="primary">pcm</name>
    <name evidence="8" type="ORF">GXN74_01800</name>
</gene>
<sequence length="194" mass="21674">MDYDRLVTHFEELDRSLFLEGEFKAYAEVDSALPIGYGQTISQPSLVLEMTRLLSPEEDSRVLEVGTGSGYQTALLAPFAKEVFTVERIRELSDQAQDRLEALGYGNIRFKVGDGSLGWPEEGPFDRIMVTAAAGRIPEELVDQMKEGGRMVIPVGPPSMQELLLVTKDLMGEVDVEAIENVRFVELKGKYGWR</sequence>
<dbReference type="AlphaFoldDB" id="A0A7X5KL55"/>
<keyword evidence="5 7" id="KW-0808">Transferase</keyword>
<accession>A0A7X5KL55</accession>
<evidence type="ECO:0000313" key="8">
    <source>
        <dbReference type="EMBL" id="NDL66481.1"/>
    </source>
</evidence>
<evidence type="ECO:0000256" key="6">
    <source>
        <dbReference type="ARBA" id="ARBA00022691"/>
    </source>
</evidence>
<keyword evidence="6 7" id="KW-0949">S-adenosyl-L-methionine</keyword>
<comment type="similarity">
    <text evidence="2 7">Belongs to the methyltransferase superfamily. L-isoaspartyl/D-aspartyl protein methyltransferase family.</text>
</comment>
<name>A0A7X5KL55_9FIRM</name>
<dbReference type="RefSeq" id="WP_162369211.1">
    <property type="nucleotide sequence ID" value="NZ_JAAEEH010000003.1"/>
</dbReference>
<evidence type="ECO:0000313" key="9">
    <source>
        <dbReference type="Proteomes" id="UP000461585"/>
    </source>
</evidence>
<evidence type="ECO:0000256" key="3">
    <source>
        <dbReference type="ARBA" id="ARBA00022490"/>
    </source>
</evidence>
<dbReference type="Gene3D" id="3.40.50.150">
    <property type="entry name" value="Vaccinia Virus protein VP39"/>
    <property type="match status" value="1"/>
</dbReference>
<dbReference type="GO" id="GO:0004719">
    <property type="term" value="F:protein-L-isoaspartate (D-aspartate) O-methyltransferase activity"/>
    <property type="evidence" value="ECO:0007669"/>
    <property type="project" value="UniProtKB-UniRule"/>
</dbReference>